<dbReference type="PANTHER" id="PTHR35304:SF1">
    <property type="entry name" value="OS05G0120300 PROTEIN"/>
    <property type="match status" value="1"/>
</dbReference>
<dbReference type="AlphaFoldDB" id="A0A6P4AWH1"/>
<dbReference type="Proteomes" id="UP001652623">
    <property type="component" value="Chromosome 10"/>
</dbReference>
<reference evidence="2" key="1">
    <citation type="submission" date="2025-08" db="UniProtKB">
        <authorList>
            <consortium name="RefSeq"/>
        </authorList>
    </citation>
    <scope>IDENTIFICATION</scope>
    <source>
        <tissue evidence="2">Seedling</tissue>
    </source>
</reference>
<dbReference type="RefSeq" id="XP_015901773.3">
    <property type="nucleotide sequence ID" value="XM_016046287.4"/>
</dbReference>
<name>A0A6P4AWH1_ZIZJJ</name>
<dbReference type="PANTHER" id="PTHR35304">
    <property type="entry name" value="OS05G0120300 PROTEIN-RELATED"/>
    <property type="match status" value="1"/>
</dbReference>
<proteinExistence type="predicted"/>
<organism evidence="1 2">
    <name type="scientific">Ziziphus jujuba</name>
    <name type="common">Chinese jujube</name>
    <name type="synonym">Ziziphus sativa</name>
    <dbReference type="NCBI Taxonomy" id="326968"/>
    <lineage>
        <taxon>Eukaryota</taxon>
        <taxon>Viridiplantae</taxon>
        <taxon>Streptophyta</taxon>
        <taxon>Embryophyta</taxon>
        <taxon>Tracheophyta</taxon>
        <taxon>Spermatophyta</taxon>
        <taxon>Magnoliopsida</taxon>
        <taxon>eudicotyledons</taxon>
        <taxon>Gunneridae</taxon>
        <taxon>Pentapetalae</taxon>
        <taxon>rosids</taxon>
        <taxon>fabids</taxon>
        <taxon>Rosales</taxon>
        <taxon>Rhamnaceae</taxon>
        <taxon>Paliureae</taxon>
        <taxon>Ziziphus</taxon>
    </lineage>
</organism>
<evidence type="ECO:0000313" key="1">
    <source>
        <dbReference type="Proteomes" id="UP001652623"/>
    </source>
</evidence>
<sequence length="143" mass="16362">MASVCISNCVDDSSPTPGRTTYINHHRWPESDVEFVRLVRSKASPGVHDQPPKVVDSISCRQMYLRSYTFSRKESVPEKARKCLGRVIGRRVVFQRRRKTTNSERRKKSKCLVLTRGQNVSCAPLLAIFRRFLFCTAKLDMAG</sequence>
<accession>A0A6P4AWH1</accession>
<keyword evidence="1" id="KW-1185">Reference proteome</keyword>
<dbReference type="KEGG" id="zju:107434806"/>
<evidence type="ECO:0000313" key="2">
    <source>
        <dbReference type="RefSeq" id="XP_015901773.3"/>
    </source>
</evidence>
<protein>
    <submittedName>
        <fullName evidence="2">Uncharacterized protein LOC107434806</fullName>
    </submittedName>
</protein>
<dbReference type="InParanoid" id="A0A6P4AWH1"/>
<gene>
    <name evidence="2" type="primary">LOC107434806</name>
</gene>
<dbReference type="GeneID" id="107434806"/>